<feature type="transmembrane region" description="Helical" evidence="1">
    <location>
        <begin position="511"/>
        <end position="536"/>
    </location>
</feature>
<gene>
    <name evidence="2" type="ORF">GN244_ATG18443</name>
</gene>
<dbReference type="EMBL" id="WSZM01000756">
    <property type="protein sequence ID" value="KAF4029798.1"/>
    <property type="molecule type" value="Genomic_DNA"/>
</dbReference>
<name>A0A833S8Q7_PHYIN</name>
<feature type="transmembrane region" description="Helical" evidence="1">
    <location>
        <begin position="246"/>
        <end position="268"/>
    </location>
</feature>
<feature type="transmembrane region" description="Helical" evidence="1">
    <location>
        <begin position="548"/>
        <end position="569"/>
    </location>
</feature>
<proteinExistence type="predicted"/>
<keyword evidence="3" id="KW-1185">Reference proteome</keyword>
<accession>A0A833S8Q7</accession>
<reference evidence="2" key="1">
    <citation type="submission" date="2020-04" db="EMBL/GenBank/DDBJ databases">
        <title>Hybrid Assembly of Korean Phytophthora infestans isolates.</title>
        <authorList>
            <person name="Prokchorchik M."/>
            <person name="Lee Y."/>
            <person name="Seo J."/>
            <person name="Cho J.-H."/>
            <person name="Park Y.-E."/>
            <person name="Jang D.-C."/>
            <person name="Im J.-S."/>
            <person name="Choi J.-G."/>
            <person name="Park H.-J."/>
            <person name="Lee G.-B."/>
            <person name="Lee Y.-G."/>
            <person name="Hong S.-Y."/>
            <person name="Cho K."/>
            <person name="Sohn K.H."/>
        </authorList>
    </citation>
    <scope>NUCLEOTIDE SEQUENCE</scope>
    <source>
        <strain evidence="2">KR_1_A1</strain>
    </source>
</reference>
<feature type="transmembrane region" description="Helical" evidence="1">
    <location>
        <begin position="209"/>
        <end position="234"/>
    </location>
</feature>
<feature type="transmembrane region" description="Helical" evidence="1">
    <location>
        <begin position="341"/>
        <end position="362"/>
    </location>
</feature>
<comment type="caution">
    <text evidence="2">The sequence shown here is derived from an EMBL/GenBank/DDBJ whole genome shotgun (WGS) entry which is preliminary data.</text>
</comment>
<keyword evidence="1" id="KW-1133">Transmembrane helix</keyword>
<dbReference type="Proteomes" id="UP000602510">
    <property type="component" value="Unassembled WGS sequence"/>
</dbReference>
<protein>
    <submittedName>
        <fullName evidence="2">Uncharacterized protein</fullName>
    </submittedName>
</protein>
<dbReference type="PANTHER" id="PTHR33876:SF4">
    <property type="entry name" value="CHLOROPLAST PROTEIN FOR GROWTH AND FERTILITY 2"/>
    <property type="match status" value="1"/>
</dbReference>
<organism evidence="2 3">
    <name type="scientific">Phytophthora infestans</name>
    <name type="common">Potato late blight agent</name>
    <name type="synonym">Botrytis infestans</name>
    <dbReference type="NCBI Taxonomy" id="4787"/>
    <lineage>
        <taxon>Eukaryota</taxon>
        <taxon>Sar</taxon>
        <taxon>Stramenopiles</taxon>
        <taxon>Oomycota</taxon>
        <taxon>Peronosporomycetes</taxon>
        <taxon>Peronosporales</taxon>
        <taxon>Peronosporaceae</taxon>
        <taxon>Phytophthora</taxon>
    </lineage>
</organism>
<dbReference type="PANTHER" id="PTHR33876">
    <property type="entry name" value="UNNAMED PRODUCT"/>
    <property type="match status" value="1"/>
</dbReference>
<evidence type="ECO:0000256" key="1">
    <source>
        <dbReference type="SAM" id="Phobius"/>
    </source>
</evidence>
<feature type="transmembrane region" description="Helical" evidence="1">
    <location>
        <begin position="73"/>
        <end position="90"/>
    </location>
</feature>
<feature type="transmembrane region" description="Helical" evidence="1">
    <location>
        <begin position="481"/>
        <end position="505"/>
    </location>
</feature>
<keyword evidence="1" id="KW-0472">Membrane</keyword>
<dbReference type="InterPro" id="IPR052776">
    <property type="entry name" value="Chloro_ReproSupport/MetalTrans"/>
</dbReference>
<sequence>MDVENDANLLNSSMWRVALTATSLGIVHVLSGGCKGFLSPGPDHLGALAALSNGKTWRQALLLGAQWGCGRSLGILAVALLCVFVIGHALDPSSIFSAVCKYLTGLCVLFLGVWTLGDAHQEFNETTGGHVPSSPTHLASSPSSKWSQVHCQDASYVLLQSPRDPSMKLQLSAASAASIGAGIVHGAAGPGCLLAVLPTLAMQNDTLRALLYLGCFCASSIMSMGLFAALYGELTQRGGRARSPSAAFYVAVASSVLSIGVGTAWIVLQATDLIQSAPLDEHSSIIMGAADTVTALEGASLPGIIATGLLLGLVHVLTGPDHLSALIVLSAGSSWRSCQLGMRWGCGHSTGLIVVTVCFLALNQRLDVDTFGSYCDFMVGFLMMGLGLWSLRYYLLLRRKLQLKHHPAGETTPLHLEAEVQRLKEDALDSDTEVQKILHAHQLDHHGPPTSIELQESTKKTCCFGLIKADIKNPRTQRLTAFAYGTAHGLAGTGGILGVLPAVILNDWVKSSAYLGAFCVSSIIAMGGFAALYGEVTGRMSRFSDSSLVRVGIFSSCVSLCVGIMWVILVSTGTLDEVFG</sequence>
<evidence type="ECO:0000313" key="2">
    <source>
        <dbReference type="EMBL" id="KAF4029798.1"/>
    </source>
</evidence>
<evidence type="ECO:0000313" key="3">
    <source>
        <dbReference type="Proteomes" id="UP000602510"/>
    </source>
</evidence>
<feature type="transmembrane region" description="Helical" evidence="1">
    <location>
        <begin position="377"/>
        <end position="395"/>
    </location>
</feature>
<dbReference type="AlphaFoldDB" id="A0A833S8Q7"/>
<feature type="transmembrane region" description="Helical" evidence="1">
    <location>
        <begin position="96"/>
        <end position="116"/>
    </location>
</feature>
<keyword evidence="1" id="KW-0812">Transmembrane</keyword>